<gene>
    <name evidence="1" type="ORF">NTJ_10038</name>
</gene>
<organism evidence="1 2">
    <name type="scientific">Nesidiocoris tenuis</name>
    <dbReference type="NCBI Taxonomy" id="355587"/>
    <lineage>
        <taxon>Eukaryota</taxon>
        <taxon>Metazoa</taxon>
        <taxon>Ecdysozoa</taxon>
        <taxon>Arthropoda</taxon>
        <taxon>Hexapoda</taxon>
        <taxon>Insecta</taxon>
        <taxon>Pterygota</taxon>
        <taxon>Neoptera</taxon>
        <taxon>Paraneoptera</taxon>
        <taxon>Hemiptera</taxon>
        <taxon>Heteroptera</taxon>
        <taxon>Panheteroptera</taxon>
        <taxon>Cimicomorpha</taxon>
        <taxon>Miridae</taxon>
        <taxon>Dicyphina</taxon>
        <taxon>Nesidiocoris</taxon>
    </lineage>
</organism>
<evidence type="ECO:0008006" key="3">
    <source>
        <dbReference type="Google" id="ProtNLM"/>
    </source>
</evidence>
<evidence type="ECO:0000313" key="1">
    <source>
        <dbReference type="EMBL" id="BES97224.1"/>
    </source>
</evidence>
<evidence type="ECO:0000313" key="2">
    <source>
        <dbReference type="Proteomes" id="UP001307889"/>
    </source>
</evidence>
<proteinExistence type="predicted"/>
<dbReference type="Proteomes" id="UP001307889">
    <property type="component" value="Chromosome 8"/>
</dbReference>
<accession>A0ABN7AYG8</accession>
<reference evidence="1 2" key="1">
    <citation type="submission" date="2023-09" db="EMBL/GenBank/DDBJ databases">
        <title>Nesidiocoris tenuis whole genome shotgun sequence.</title>
        <authorList>
            <person name="Shibata T."/>
            <person name="Shimoda M."/>
            <person name="Kobayashi T."/>
            <person name="Uehara T."/>
        </authorList>
    </citation>
    <scope>NUCLEOTIDE SEQUENCE [LARGE SCALE GENOMIC DNA]</scope>
    <source>
        <strain evidence="1 2">Japan</strain>
    </source>
</reference>
<keyword evidence="2" id="KW-1185">Reference proteome</keyword>
<dbReference type="EMBL" id="AP028916">
    <property type="protein sequence ID" value="BES97224.1"/>
    <property type="molecule type" value="Genomic_DNA"/>
</dbReference>
<sequence>MCEKDKESRTISSKGKSGLKTWGKMRLLSSLDPPAYSIRGKIGGAPGGEQAAAEGRARLPWRHKRNYWKIRAQYPNGEMRRIFGSEGSDLPRRCLLYFALVYLNQGLVTV</sequence>
<protein>
    <recommendedName>
        <fullName evidence="3">AP2/ERF domain-containing protein</fullName>
    </recommendedName>
</protein>
<name>A0ABN7AYG8_9HEMI</name>